<comment type="subcellular location">
    <subcellularLocation>
        <location evidence="1">Cytoplasm</location>
    </subcellularLocation>
</comment>
<dbReference type="Proteomes" id="UP000649345">
    <property type="component" value="Unassembled WGS sequence"/>
</dbReference>
<evidence type="ECO:0000256" key="2">
    <source>
        <dbReference type="ARBA" id="ARBA00022490"/>
    </source>
</evidence>
<sequence length="355" mass="41441">MKYKNYHEQKDAENIQRLREVLTTLPSFVSDYFRATEMSTSTTTRISYAYDIRIFFRFLVERNPLYQNYKTSDFTYEDLEKLQAVDIEEYKEYLKLYQKEEHYGEVDITNGERGMKRKMSALRSLFTYLYRYELIKNNPVVLVDMPKLHDKAIIRLEPDETARLLDFIEHGGDDLTGQKKIYYEKTKERDLAIVTLLLGTGIRVSECVGLDITDIDFNSNGIRVIRKGGSEMIVYFGDEVEQALKNYINGSRKLINPQEGHENALFYSTQRRRIGVGAVENLVKKYSRQVTPLKKITPHKLRSTYGTTLYQETGDIYLVADVLGHKDVNTTRKHYAAQDEARRRSAANVVKLRKE</sequence>
<comment type="caution">
    <text evidence="12">The sequence shown here is derived from an EMBL/GenBank/DDBJ whole genome shotgun (WGS) entry which is preliminary data.</text>
</comment>
<dbReference type="GO" id="GO:0015074">
    <property type="term" value="P:DNA integration"/>
    <property type="evidence" value="ECO:0007669"/>
    <property type="project" value="UniProtKB-KW"/>
</dbReference>
<dbReference type="InterPro" id="IPR044068">
    <property type="entry name" value="CB"/>
</dbReference>
<accession>A0A923LCG5</accession>
<evidence type="ECO:0000256" key="9">
    <source>
        <dbReference type="PROSITE-ProRule" id="PRU01248"/>
    </source>
</evidence>
<dbReference type="GO" id="GO:0003677">
    <property type="term" value="F:DNA binding"/>
    <property type="evidence" value="ECO:0007669"/>
    <property type="project" value="UniProtKB-UniRule"/>
</dbReference>
<keyword evidence="7" id="KW-0233">DNA recombination</keyword>
<dbReference type="GO" id="GO:0006310">
    <property type="term" value="P:DNA recombination"/>
    <property type="evidence" value="ECO:0007669"/>
    <property type="project" value="UniProtKB-KW"/>
</dbReference>
<proteinExistence type="predicted"/>
<keyword evidence="5" id="KW-0229">DNA integration</keyword>
<dbReference type="InterPro" id="IPR010998">
    <property type="entry name" value="Integrase_recombinase_N"/>
</dbReference>
<dbReference type="GO" id="GO:0007059">
    <property type="term" value="P:chromosome segregation"/>
    <property type="evidence" value="ECO:0007669"/>
    <property type="project" value="UniProtKB-KW"/>
</dbReference>
<dbReference type="InterPro" id="IPR050090">
    <property type="entry name" value="Tyrosine_recombinase_XerCD"/>
</dbReference>
<keyword evidence="3" id="KW-0132">Cell division</keyword>
<dbReference type="PANTHER" id="PTHR30349">
    <property type="entry name" value="PHAGE INTEGRASE-RELATED"/>
    <property type="match status" value="1"/>
</dbReference>
<organism evidence="12 13">
    <name type="scientific">Anaerosacchariphilus hominis</name>
    <dbReference type="NCBI Taxonomy" id="2763017"/>
    <lineage>
        <taxon>Bacteria</taxon>
        <taxon>Bacillati</taxon>
        <taxon>Bacillota</taxon>
        <taxon>Clostridia</taxon>
        <taxon>Lachnospirales</taxon>
        <taxon>Lachnospiraceae</taxon>
        <taxon>Anaerosacchariphilus</taxon>
    </lineage>
</organism>
<evidence type="ECO:0000256" key="6">
    <source>
        <dbReference type="ARBA" id="ARBA00023125"/>
    </source>
</evidence>
<dbReference type="RefSeq" id="WP_186872106.1">
    <property type="nucleotide sequence ID" value="NZ_JACOOR010000004.1"/>
</dbReference>
<dbReference type="GO" id="GO:0051301">
    <property type="term" value="P:cell division"/>
    <property type="evidence" value="ECO:0007669"/>
    <property type="project" value="UniProtKB-KW"/>
</dbReference>
<dbReference type="PROSITE" id="PS51900">
    <property type="entry name" value="CB"/>
    <property type="match status" value="1"/>
</dbReference>
<evidence type="ECO:0000256" key="1">
    <source>
        <dbReference type="ARBA" id="ARBA00004496"/>
    </source>
</evidence>
<keyword evidence="13" id="KW-1185">Reference proteome</keyword>
<keyword evidence="2" id="KW-0963">Cytoplasm</keyword>
<evidence type="ECO:0000259" key="10">
    <source>
        <dbReference type="PROSITE" id="PS51898"/>
    </source>
</evidence>
<keyword evidence="6 9" id="KW-0238">DNA-binding</keyword>
<dbReference type="PROSITE" id="PS51898">
    <property type="entry name" value="TYR_RECOMBINASE"/>
    <property type="match status" value="1"/>
</dbReference>
<evidence type="ECO:0000313" key="13">
    <source>
        <dbReference type="Proteomes" id="UP000649345"/>
    </source>
</evidence>
<feature type="domain" description="Core-binding (CB)" evidence="11">
    <location>
        <begin position="23"/>
        <end position="130"/>
    </location>
</feature>
<feature type="domain" description="Tyr recombinase" evidence="10">
    <location>
        <begin position="151"/>
        <end position="348"/>
    </location>
</feature>
<dbReference type="InterPro" id="IPR013762">
    <property type="entry name" value="Integrase-like_cat_sf"/>
</dbReference>
<keyword evidence="8" id="KW-0131">Cell cycle</keyword>
<dbReference type="Pfam" id="PF00589">
    <property type="entry name" value="Phage_integrase"/>
    <property type="match status" value="1"/>
</dbReference>
<evidence type="ECO:0000259" key="11">
    <source>
        <dbReference type="PROSITE" id="PS51900"/>
    </source>
</evidence>
<reference evidence="12" key="1">
    <citation type="submission" date="2020-08" db="EMBL/GenBank/DDBJ databases">
        <title>Genome public.</title>
        <authorList>
            <person name="Liu C."/>
            <person name="Sun Q."/>
        </authorList>
    </citation>
    <scope>NUCLEOTIDE SEQUENCE</scope>
    <source>
        <strain evidence="12">NSJ-68</strain>
    </source>
</reference>
<evidence type="ECO:0000256" key="7">
    <source>
        <dbReference type="ARBA" id="ARBA00023172"/>
    </source>
</evidence>
<dbReference type="SUPFAM" id="SSF56349">
    <property type="entry name" value="DNA breaking-rejoining enzymes"/>
    <property type="match status" value="1"/>
</dbReference>
<keyword evidence="4" id="KW-0159">Chromosome partition</keyword>
<evidence type="ECO:0000256" key="8">
    <source>
        <dbReference type="ARBA" id="ARBA00023306"/>
    </source>
</evidence>
<dbReference type="Gene3D" id="1.10.150.130">
    <property type="match status" value="1"/>
</dbReference>
<gene>
    <name evidence="12" type="ORF">H8S44_08490</name>
</gene>
<evidence type="ECO:0000256" key="3">
    <source>
        <dbReference type="ARBA" id="ARBA00022618"/>
    </source>
</evidence>
<evidence type="ECO:0000313" key="12">
    <source>
        <dbReference type="EMBL" id="MBC5659806.1"/>
    </source>
</evidence>
<dbReference type="GO" id="GO:0005737">
    <property type="term" value="C:cytoplasm"/>
    <property type="evidence" value="ECO:0007669"/>
    <property type="project" value="UniProtKB-SubCell"/>
</dbReference>
<dbReference type="EMBL" id="JACOOR010000004">
    <property type="protein sequence ID" value="MBC5659806.1"/>
    <property type="molecule type" value="Genomic_DNA"/>
</dbReference>
<dbReference type="InterPro" id="IPR011010">
    <property type="entry name" value="DNA_brk_join_enz"/>
</dbReference>
<name>A0A923LCG5_9FIRM</name>
<protein>
    <submittedName>
        <fullName evidence="12">Tyrosine-type recombinase/integrase</fullName>
    </submittedName>
</protein>
<evidence type="ECO:0000256" key="4">
    <source>
        <dbReference type="ARBA" id="ARBA00022829"/>
    </source>
</evidence>
<evidence type="ECO:0000256" key="5">
    <source>
        <dbReference type="ARBA" id="ARBA00022908"/>
    </source>
</evidence>
<dbReference type="AlphaFoldDB" id="A0A923LCG5"/>
<dbReference type="Gene3D" id="1.10.443.10">
    <property type="entry name" value="Intergrase catalytic core"/>
    <property type="match status" value="1"/>
</dbReference>
<dbReference type="PANTHER" id="PTHR30349:SF77">
    <property type="entry name" value="TYROSINE RECOMBINASE XERC"/>
    <property type="match status" value="1"/>
</dbReference>
<dbReference type="InterPro" id="IPR002104">
    <property type="entry name" value="Integrase_catalytic"/>
</dbReference>